<dbReference type="InterPro" id="IPR009061">
    <property type="entry name" value="DNA-bd_dom_put_sf"/>
</dbReference>
<reference evidence="2" key="1">
    <citation type="journal article" date="2021" name="ISME J.">
        <title>Fine-scale metabolic discontinuity in a stratified prokaryote microbiome of a Red Sea deep halocline.</title>
        <authorList>
            <person name="Michoud G."/>
            <person name="Ngugi D.K."/>
            <person name="Barozzi A."/>
            <person name="Merlino G."/>
            <person name="Calleja M.L."/>
            <person name="Delgado-Huertas A."/>
            <person name="Moran X.A.G."/>
            <person name="Daffonchio D."/>
        </authorList>
    </citation>
    <scope>NUCLEOTIDE SEQUENCE</scope>
    <source>
        <strain evidence="2">SuakinDeep_MAG55_1</strain>
    </source>
</reference>
<comment type="caution">
    <text evidence="2">The sequence shown here is derived from an EMBL/GenBank/DDBJ whole genome shotgun (WGS) entry which is preliminary data.</text>
</comment>
<name>A0A941ZY30_9BACT</name>
<organism evidence="2 3">
    <name type="scientific">Candidatus Scalindua arabica</name>
    <dbReference type="NCBI Taxonomy" id="1127984"/>
    <lineage>
        <taxon>Bacteria</taxon>
        <taxon>Pseudomonadati</taxon>
        <taxon>Planctomycetota</taxon>
        <taxon>Candidatus Brocadiia</taxon>
        <taxon>Candidatus Brocadiales</taxon>
        <taxon>Candidatus Scalinduaceae</taxon>
        <taxon>Candidatus Scalindua</taxon>
    </lineage>
</organism>
<dbReference type="Gene3D" id="1.10.1660.10">
    <property type="match status" value="1"/>
</dbReference>
<protein>
    <recommendedName>
        <fullName evidence="1">Helix-turn-helix domain-containing protein</fullName>
    </recommendedName>
</protein>
<dbReference type="EMBL" id="JAANXD010000001">
    <property type="protein sequence ID" value="MBS1256980.1"/>
    <property type="molecule type" value="Genomic_DNA"/>
</dbReference>
<dbReference type="Pfam" id="PF12728">
    <property type="entry name" value="HTH_17"/>
    <property type="match status" value="1"/>
</dbReference>
<proteinExistence type="predicted"/>
<dbReference type="NCBIfam" id="TIGR01764">
    <property type="entry name" value="excise"/>
    <property type="match status" value="1"/>
</dbReference>
<dbReference type="SUPFAM" id="SSF46955">
    <property type="entry name" value="Putative DNA-binding domain"/>
    <property type="match status" value="1"/>
</dbReference>
<sequence>MNTAQKVYKEIVEMSIAEREKLFAVIARRGFEKDFYNHDEVFGEIRQSPFTIKEAAEYLEVAEITVRRWVKSKKLKARKIGRNIVFSADALKSFKKHSKYLKS</sequence>
<dbReference type="Proteomes" id="UP000722750">
    <property type="component" value="Unassembled WGS sequence"/>
</dbReference>
<dbReference type="AlphaFoldDB" id="A0A941ZY30"/>
<dbReference type="GO" id="GO:0003677">
    <property type="term" value="F:DNA binding"/>
    <property type="evidence" value="ECO:0007669"/>
    <property type="project" value="InterPro"/>
</dbReference>
<gene>
    <name evidence="2" type="ORF">MAG551_00015</name>
</gene>
<evidence type="ECO:0000313" key="2">
    <source>
        <dbReference type="EMBL" id="MBS1256980.1"/>
    </source>
</evidence>
<dbReference type="InterPro" id="IPR041657">
    <property type="entry name" value="HTH_17"/>
</dbReference>
<evidence type="ECO:0000313" key="3">
    <source>
        <dbReference type="Proteomes" id="UP000722750"/>
    </source>
</evidence>
<evidence type="ECO:0000259" key="1">
    <source>
        <dbReference type="Pfam" id="PF12728"/>
    </source>
</evidence>
<accession>A0A941ZY30</accession>
<dbReference type="InterPro" id="IPR010093">
    <property type="entry name" value="SinI_DNA-bd"/>
</dbReference>
<feature type="domain" description="Helix-turn-helix" evidence="1">
    <location>
        <begin position="50"/>
        <end position="95"/>
    </location>
</feature>